<dbReference type="Pfam" id="PF00970">
    <property type="entry name" value="FAD_binding_6"/>
    <property type="match status" value="1"/>
</dbReference>
<dbReference type="RefSeq" id="WP_116340300.1">
    <property type="nucleotide sequence ID" value="NZ_LT976857.1"/>
</dbReference>
<feature type="domain" description="2Fe-2S ferredoxin-type" evidence="3">
    <location>
        <begin position="6"/>
        <end position="96"/>
    </location>
</feature>
<dbReference type="SUPFAM" id="SSF54292">
    <property type="entry name" value="2Fe-2S ferredoxin-like"/>
    <property type="match status" value="1"/>
</dbReference>
<dbReference type="PROSITE" id="PS51085">
    <property type="entry name" value="2FE2S_FER_2"/>
    <property type="match status" value="1"/>
</dbReference>
<dbReference type="EMBL" id="OFSP01000037">
    <property type="protein sequence ID" value="SOY64333.1"/>
    <property type="molecule type" value="Genomic_DNA"/>
</dbReference>
<organism evidence="5 6">
    <name type="scientific">Cupriavidus taiwanensis</name>
    <dbReference type="NCBI Taxonomy" id="164546"/>
    <lineage>
        <taxon>Bacteria</taxon>
        <taxon>Pseudomonadati</taxon>
        <taxon>Pseudomonadota</taxon>
        <taxon>Betaproteobacteria</taxon>
        <taxon>Burkholderiales</taxon>
        <taxon>Burkholderiaceae</taxon>
        <taxon>Cupriavidus</taxon>
    </lineage>
</organism>
<dbReference type="SUPFAM" id="SSF52343">
    <property type="entry name" value="Ferredoxin reductase-like, C-terminal NADP-linked domain"/>
    <property type="match status" value="1"/>
</dbReference>
<feature type="domain" description="FAD-binding FR-type" evidence="4">
    <location>
        <begin position="103"/>
        <end position="205"/>
    </location>
</feature>
<dbReference type="PRINTS" id="PR00410">
    <property type="entry name" value="PHEHYDRXLASE"/>
</dbReference>
<dbReference type="Proteomes" id="UP000256297">
    <property type="component" value="Chromosome CBM2589_a"/>
</dbReference>
<comment type="caution">
    <text evidence="5">The sequence shown here is derived from an EMBL/GenBank/DDBJ whole genome shotgun (WGS) entry which is preliminary data.</text>
</comment>
<reference evidence="5 6" key="1">
    <citation type="submission" date="2018-01" db="EMBL/GenBank/DDBJ databases">
        <authorList>
            <person name="Clerissi C."/>
        </authorList>
    </citation>
    <scope>NUCLEOTIDE SEQUENCE [LARGE SCALE GENOMIC DNA]</scope>
    <source>
        <strain evidence="5">Cupriavidus taiwanensis STM 3521</strain>
    </source>
</reference>
<dbReference type="PANTHER" id="PTHR47354">
    <property type="entry name" value="NADH OXIDOREDUCTASE HCR"/>
    <property type="match status" value="1"/>
</dbReference>
<evidence type="ECO:0000259" key="3">
    <source>
        <dbReference type="PROSITE" id="PS51085"/>
    </source>
</evidence>
<dbReference type="GO" id="GO:0051537">
    <property type="term" value="F:2 iron, 2 sulfur cluster binding"/>
    <property type="evidence" value="ECO:0007669"/>
    <property type="project" value="UniProtKB-KW"/>
</dbReference>
<evidence type="ECO:0000256" key="1">
    <source>
        <dbReference type="ARBA" id="ARBA00001974"/>
    </source>
</evidence>
<dbReference type="PANTHER" id="PTHR47354:SF5">
    <property type="entry name" value="PROTEIN RFBI"/>
    <property type="match status" value="1"/>
</dbReference>
<dbReference type="EC" id="1.17.1.-" evidence="5"/>
<proteinExistence type="predicted"/>
<dbReference type="InterPro" id="IPR001433">
    <property type="entry name" value="OxRdtase_FAD/NAD-bd"/>
</dbReference>
<dbReference type="Gene3D" id="3.10.20.30">
    <property type="match status" value="1"/>
</dbReference>
<keyword evidence="2" id="KW-0408">Iron</keyword>
<name>A0A975XDF7_9BURK</name>
<keyword evidence="2" id="KW-0479">Metal-binding</keyword>
<dbReference type="InterPro" id="IPR050415">
    <property type="entry name" value="MRET"/>
</dbReference>
<dbReference type="Pfam" id="PF00111">
    <property type="entry name" value="Fer2"/>
    <property type="match status" value="1"/>
</dbReference>
<evidence type="ECO:0000313" key="5">
    <source>
        <dbReference type="EMBL" id="SOY64333.1"/>
    </source>
</evidence>
<dbReference type="InterPro" id="IPR008333">
    <property type="entry name" value="Cbr1-like_FAD-bd_dom"/>
</dbReference>
<dbReference type="InterPro" id="IPR036010">
    <property type="entry name" value="2Fe-2S_ferredoxin-like_sf"/>
</dbReference>
<keyword evidence="5" id="KW-0560">Oxidoreductase</keyword>
<dbReference type="AlphaFoldDB" id="A0A975XDF7"/>
<dbReference type="Gene3D" id="3.40.50.80">
    <property type="entry name" value="Nucleotide-binding domain of ferredoxin-NADP reductase (FNR) module"/>
    <property type="match status" value="1"/>
</dbReference>
<dbReference type="InterPro" id="IPR001041">
    <property type="entry name" value="2Fe-2S_ferredoxin-type"/>
</dbReference>
<dbReference type="InterPro" id="IPR012675">
    <property type="entry name" value="Beta-grasp_dom_sf"/>
</dbReference>
<dbReference type="Pfam" id="PF00175">
    <property type="entry name" value="NAD_binding_1"/>
    <property type="match status" value="1"/>
</dbReference>
<dbReference type="PROSITE" id="PS51384">
    <property type="entry name" value="FAD_FR"/>
    <property type="match status" value="1"/>
</dbReference>
<keyword evidence="2" id="KW-0411">Iron-sulfur</keyword>
<protein>
    <submittedName>
        <fullName evidence="5">CDP-6-deoxy-L-threo-D-glycero-4-hexulose-3-dehydrase reductase AscD</fullName>
        <ecNumber evidence="5">1.17.1.-</ecNumber>
    </submittedName>
</protein>
<evidence type="ECO:0000313" key="6">
    <source>
        <dbReference type="Proteomes" id="UP000256297"/>
    </source>
</evidence>
<sequence>MESTAKTITLCPSGNTFEVTPGTSILGAAIEAGLSLPYNCRTGICRGCRARVRTGVVSHGASDFEYLSKPERDGGYALLCQATAETDCEIEVEELDDMTGIRPRLVPCRVIGMNRLAPDVMGLRLRLPMNEKMRFLAGQYLDILLDDGRRRSYSIATEPGIEGVVELELHVRNVPQGTFTNHVFTSMKIRDLLRFQGPMGTFFLRESSDKPILMLASGTGIAPIRAMLGYALRKGIHRQRPITVYWGGRTRADLYLLDELIGLASEHPGLSFIPVLSEPAQSYDWTGRTGLVHRALIEDCASSLADSQVYACGAPVMVEAARRDFVRECGLPEQEFFADAFVSEADRTRHVSLT</sequence>
<dbReference type="Gene3D" id="2.40.30.10">
    <property type="entry name" value="Translation factors"/>
    <property type="match status" value="1"/>
</dbReference>
<comment type="cofactor">
    <cofactor evidence="1">
        <name>FAD</name>
        <dbReference type="ChEBI" id="CHEBI:57692"/>
    </cofactor>
</comment>
<keyword evidence="2" id="KW-0001">2Fe-2S</keyword>
<dbReference type="InterPro" id="IPR017927">
    <property type="entry name" value="FAD-bd_FR_type"/>
</dbReference>
<dbReference type="SUPFAM" id="SSF63380">
    <property type="entry name" value="Riboflavin synthase domain-like"/>
    <property type="match status" value="1"/>
</dbReference>
<evidence type="ECO:0000256" key="2">
    <source>
        <dbReference type="ARBA" id="ARBA00022714"/>
    </source>
</evidence>
<dbReference type="InterPro" id="IPR017938">
    <property type="entry name" value="Riboflavin_synthase-like_b-brl"/>
</dbReference>
<dbReference type="CDD" id="cd06189">
    <property type="entry name" value="flavin_oxioreductase"/>
    <property type="match status" value="1"/>
</dbReference>
<dbReference type="GO" id="GO:0016491">
    <property type="term" value="F:oxidoreductase activity"/>
    <property type="evidence" value="ECO:0007669"/>
    <property type="project" value="UniProtKB-KW"/>
</dbReference>
<dbReference type="CDD" id="cd00207">
    <property type="entry name" value="fer2"/>
    <property type="match status" value="1"/>
</dbReference>
<dbReference type="InterPro" id="IPR039261">
    <property type="entry name" value="FNR_nucleotide-bd"/>
</dbReference>
<accession>A0A975XDF7</accession>
<gene>
    <name evidence="5" type="primary">ascD</name>
    <name evidence="5" type="ORF">CBM2589_A70437</name>
</gene>
<evidence type="ECO:0000259" key="4">
    <source>
        <dbReference type="PROSITE" id="PS51384"/>
    </source>
</evidence>